<dbReference type="InterPro" id="IPR036737">
    <property type="entry name" value="OmpA-like_sf"/>
</dbReference>
<dbReference type="InterPro" id="IPR024480">
    <property type="entry name" value="DUF3868"/>
</dbReference>
<keyword evidence="4" id="KW-1185">Reference proteome</keyword>
<sequence>MKKLYTLFYMLGCTSFLYAQNPEEGTFLVKEKNAERVGEDLVITMKADISSMQISRNQSLVCTPLVESGDSVRALAPIIINGKVRHILYERMERTGKKELEIRRYNDTEQQVDYLARTPYADWMEKADVTLVMDDCGCGWKALSQNRDKLFALNFAEPVVIDPMLVYVKPAPEEVKARHLDGSAYLDFPVNQITINPDYRNNSAELKKIQQTVEEVKNDPYATITSLSIKGYASPEGTYKGNAYLAENRAKALLNYVKEHYDLSGVELTVDFEPEDWEGLEAAVEKGNLPDKEELLAIIRADEPADWDAREWKLKTLNGGTSYKVLSRDVYPALRHSDYRVNYNIRNFTVDEAKQIIQSDPSKLSLNEMFLVAETYEAGSEPFNEVFEVAVRMYPNDPVSNLNAAISAVNTRQLDKAKRYLAKANDCPEKQLAEASILMLEGKLAEAKALLEKLRHEPAVTTQAEENIRQIDGQQ</sequence>
<evidence type="ECO:0000313" key="4">
    <source>
        <dbReference type="Proteomes" id="UP001165444"/>
    </source>
</evidence>
<dbReference type="Pfam" id="PF12984">
    <property type="entry name" value="DUF3868"/>
    <property type="match status" value="1"/>
</dbReference>
<accession>A0ABT0C0T4</accession>
<reference evidence="3 4" key="1">
    <citation type="submission" date="2022-03" db="EMBL/GenBank/DDBJ databases">
        <title>Parabacteroides sp. nov. isolated from swine feces.</title>
        <authorList>
            <person name="Bak J.E."/>
        </authorList>
    </citation>
    <scope>NUCLEOTIDE SEQUENCE [LARGE SCALE GENOMIC DNA]</scope>
    <source>
        <strain evidence="3 4">AGMB00274</strain>
    </source>
</reference>
<evidence type="ECO:0000313" key="3">
    <source>
        <dbReference type="EMBL" id="MCJ2380624.1"/>
    </source>
</evidence>
<evidence type="ECO:0000256" key="1">
    <source>
        <dbReference type="SAM" id="SignalP"/>
    </source>
</evidence>
<dbReference type="Gene3D" id="3.30.1330.60">
    <property type="entry name" value="OmpA-like domain"/>
    <property type="match status" value="1"/>
</dbReference>
<comment type="caution">
    <text evidence="3">The sequence shown here is derived from an EMBL/GenBank/DDBJ whole genome shotgun (WGS) entry which is preliminary data.</text>
</comment>
<feature type="signal peptide" evidence="1">
    <location>
        <begin position="1"/>
        <end position="19"/>
    </location>
</feature>
<evidence type="ECO:0000259" key="2">
    <source>
        <dbReference type="Pfam" id="PF12984"/>
    </source>
</evidence>
<feature type="domain" description="DUF3868" evidence="2">
    <location>
        <begin position="17"/>
        <end position="93"/>
    </location>
</feature>
<feature type="chain" id="PRO_5047371060" evidence="1">
    <location>
        <begin position="20"/>
        <end position="475"/>
    </location>
</feature>
<protein>
    <submittedName>
        <fullName evidence="3">DUF3868 domain-containing protein</fullName>
    </submittedName>
</protein>
<gene>
    <name evidence="3" type="ORF">MUN53_08380</name>
</gene>
<organism evidence="3 4">
    <name type="scientific">Parabacteroides faecalis</name>
    <dbReference type="NCBI Taxonomy" id="2924040"/>
    <lineage>
        <taxon>Bacteria</taxon>
        <taxon>Pseudomonadati</taxon>
        <taxon>Bacteroidota</taxon>
        <taxon>Bacteroidia</taxon>
        <taxon>Bacteroidales</taxon>
        <taxon>Tannerellaceae</taxon>
        <taxon>Parabacteroides</taxon>
    </lineage>
</organism>
<dbReference type="Proteomes" id="UP001165444">
    <property type="component" value="Unassembled WGS sequence"/>
</dbReference>
<name>A0ABT0C0T4_9BACT</name>
<keyword evidence="1" id="KW-0732">Signal</keyword>
<dbReference type="RefSeq" id="WP_243324720.1">
    <property type="nucleotide sequence ID" value="NZ_JAKZMM010000017.1"/>
</dbReference>
<dbReference type="SUPFAM" id="SSF103088">
    <property type="entry name" value="OmpA-like"/>
    <property type="match status" value="1"/>
</dbReference>
<dbReference type="EMBL" id="JAKZMM010000017">
    <property type="protein sequence ID" value="MCJ2380624.1"/>
    <property type="molecule type" value="Genomic_DNA"/>
</dbReference>
<proteinExistence type="predicted"/>